<dbReference type="PANTHER" id="PTHR14336">
    <property type="entry name" value="TANDEM PH DOMAIN CONTAINING PROTEIN"/>
    <property type="match status" value="1"/>
</dbReference>
<keyword evidence="3" id="KW-1185">Reference proteome</keyword>
<dbReference type="RefSeq" id="XP_019036600.1">
    <property type="nucleotide sequence ID" value="XM_019185914.1"/>
</dbReference>
<dbReference type="SMART" id="SM00233">
    <property type="entry name" value="PH"/>
    <property type="match status" value="2"/>
</dbReference>
<dbReference type="Pfam" id="PF00169">
    <property type="entry name" value="PH"/>
    <property type="match status" value="2"/>
</dbReference>
<organism evidence="2 3">
    <name type="scientific">Wickerhamomyces anomalus (strain ATCC 58044 / CBS 1984 / NCYC 433 / NRRL Y-366-8)</name>
    <name type="common">Yeast</name>
    <name type="synonym">Hansenula anomala</name>
    <dbReference type="NCBI Taxonomy" id="683960"/>
    <lineage>
        <taxon>Eukaryota</taxon>
        <taxon>Fungi</taxon>
        <taxon>Dikarya</taxon>
        <taxon>Ascomycota</taxon>
        <taxon>Saccharomycotina</taxon>
        <taxon>Saccharomycetes</taxon>
        <taxon>Phaffomycetales</taxon>
        <taxon>Wickerhamomycetaceae</taxon>
        <taxon>Wickerhamomyces</taxon>
    </lineage>
</organism>
<dbReference type="Proteomes" id="UP000094112">
    <property type="component" value="Unassembled WGS sequence"/>
</dbReference>
<dbReference type="Gene3D" id="2.30.29.30">
    <property type="entry name" value="Pleckstrin-homology domain (PH domain)/Phosphotyrosine-binding domain (PTB)"/>
    <property type="match status" value="2"/>
</dbReference>
<dbReference type="GeneID" id="30203160"/>
<feature type="domain" description="PH" evidence="1">
    <location>
        <begin position="7"/>
        <end position="100"/>
    </location>
</feature>
<dbReference type="EMBL" id="KV454213">
    <property type="protein sequence ID" value="ODQ57393.1"/>
    <property type="molecule type" value="Genomic_DNA"/>
</dbReference>
<dbReference type="OrthoDB" id="2157866at2759"/>
<dbReference type="AlphaFoldDB" id="A0A1E3NW98"/>
<protein>
    <recommendedName>
        <fullName evidence="1">PH domain-containing protein</fullName>
    </recommendedName>
</protein>
<feature type="domain" description="PH" evidence="1">
    <location>
        <begin position="205"/>
        <end position="306"/>
    </location>
</feature>
<dbReference type="PROSITE" id="PS50003">
    <property type="entry name" value="PH_DOMAIN"/>
    <property type="match status" value="2"/>
</dbReference>
<dbReference type="PANTHER" id="PTHR14336:SF8">
    <property type="entry name" value="PROTEIN OPY1"/>
    <property type="match status" value="1"/>
</dbReference>
<name>A0A1E3NW98_WICAA</name>
<sequence>MTDSNSMIIISSYLLKRNKSHNWQKKWFVLRRNQLSYYKDSKEYKASKVIPIGDILSFTKIPDNHPNHFIIVTNERIYHLRSVDSGDFNKWIEALDQVLKINEQEEEEMVGANNIFKPRKISDNLIIKDAKSSSIEDLNHDIQQLNFSGTDDNFTSGLSDGGVSCPTHYNHSTSSFHPLPPPIPEEEVLAEQAQYNSLASDSPEHVIDKGYLLRLRKRYNQWKRYYIILTNRYLYFYKSSRDSEHTDKFYKRIDLSELIDVVELDPLSKSKIYCMLLITPMKRIRFCAENEDELTKWLVLLKTIIKTRNS</sequence>
<reference evidence="2 3" key="1">
    <citation type="journal article" date="2016" name="Proc. Natl. Acad. Sci. U.S.A.">
        <title>Comparative genomics of biotechnologically important yeasts.</title>
        <authorList>
            <person name="Riley R."/>
            <person name="Haridas S."/>
            <person name="Wolfe K.H."/>
            <person name="Lopes M.R."/>
            <person name="Hittinger C.T."/>
            <person name="Goeker M."/>
            <person name="Salamov A.A."/>
            <person name="Wisecaver J.H."/>
            <person name="Long T.M."/>
            <person name="Calvey C.H."/>
            <person name="Aerts A.L."/>
            <person name="Barry K.W."/>
            <person name="Choi C."/>
            <person name="Clum A."/>
            <person name="Coughlan A.Y."/>
            <person name="Deshpande S."/>
            <person name="Douglass A.P."/>
            <person name="Hanson S.J."/>
            <person name="Klenk H.-P."/>
            <person name="LaButti K.M."/>
            <person name="Lapidus A."/>
            <person name="Lindquist E.A."/>
            <person name="Lipzen A.M."/>
            <person name="Meier-Kolthoff J.P."/>
            <person name="Ohm R.A."/>
            <person name="Otillar R.P."/>
            <person name="Pangilinan J.L."/>
            <person name="Peng Y."/>
            <person name="Rokas A."/>
            <person name="Rosa C.A."/>
            <person name="Scheuner C."/>
            <person name="Sibirny A.A."/>
            <person name="Slot J.C."/>
            <person name="Stielow J.B."/>
            <person name="Sun H."/>
            <person name="Kurtzman C.P."/>
            <person name="Blackwell M."/>
            <person name="Grigoriev I.V."/>
            <person name="Jeffries T.W."/>
        </authorList>
    </citation>
    <scope>NUCLEOTIDE SEQUENCE [LARGE SCALE GENOMIC DNA]</scope>
    <source>
        <strain evidence="3">ATCC 58044 / CBS 1984 / NCYC 433 / NRRL Y-366-8</strain>
    </source>
</reference>
<accession>A0A1E3NW98</accession>
<dbReference type="CDD" id="cd13299">
    <property type="entry name" value="PH2_PH_fungal"/>
    <property type="match status" value="1"/>
</dbReference>
<dbReference type="InterPro" id="IPR051707">
    <property type="entry name" value="PI-Interact_SigTrans_Reg"/>
</dbReference>
<evidence type="ECO:0000259" key="1">
    <source>
        <dbReference type="PROSITE" id="PS50003"/>
    </source>
</evidence>
<dbReference type="SUPFAM" id="SSF50729">
    <property type="entry name" value="PH domain-like"/>
    <property type="match status" value="2"/>
</dbReference>
<dbReference type="InterPro" id="IPR001849">
    <property type="entry name" value="PH_domain"/>
</dbReference>
<evidence type="ECO:0000313" key="2">
    <source>
        <dbReference type="EMBL" id="ODQ57393.1"/>
    </source>
</evidence>
<dbReference type="STRING" id="683960.A0A1E3NW98"/>
<evidence type="ECO:0000313" key="3">
    <source>
        <dbReference type="Proteomes" id="UP000094112"/>
    </source>
</evidence>
<dbReference type="InterPro" id="IPR011993">
    <property type="entry name" value="PH-like_dom_sf"/>
</dbReference>
<proteinExistence type="predicted"/>
<gene>
    <name evidence="2" type="ORF">WICANDRAFT_85589</name>
</gene>